<evidence type="ECO:0000256" key="2">
    <source>
        <dbReference type="ARBA" id="ARBA00008872"/>
    </source>
</evidence>
<keyword evidence="4" id="KW-0456">Lyase</keyword>
<dbReference type="Pfam" id="PF02784">
    <property type="entry name" value="Orn_Arg_deC_N"/>
    <property type="match status" value="1"/>
</dbReference>
<evidence type="ECO:0000256" key="7">
    <source>
        <dbReference type="ARBA" id="ARBA00049127"/>
    </source>
</evidence>
<dbReference type="Gene3D" id="2.40.37.10">
    <property type="entry name" value="Lyase, Ornithine Decarboxylase, Chain A, domain 1"/>
    <property type="match status" value="1"/>
</dbReference>
<comment type="pathway">
    <text evidence="5">Amine and polyamine biosynthesis; putrescine biosynthesis via L-ornithine pathway; putrescine from L-ornithine: step 1/1.</text>
</comment>
<evidence type="ECO:0000259" key="8">
    <source>
        <dbReference type="Pfam" id="PF02784"/>
    </source>
</evidence>
<keyword evidence="3" id="KW-0663">Pyridoxal phosphate</keyword>
<evidence type="ECO:0000313" key="9">
    <source>
        <dbReference type="EMBL" id="MFC3676869.1"/>
    </source>
</evidence>
<dbReference type="Gene3D" id="3.20.20.10">
    <property type="entry name" value="Alanine racemase"/>
    <property type="match status" value="1"/>
</dbReference>
<dbReference type="InterPro" id="IPR029066">
    <property type="entry name" value="PLP-binding_barrel"/>
</dbReference>
<name>A0ABV7VHJ9_9PROT</name>
<dbReference type="Proteomes" id="UP001595711">
    <property type="component" value="Unassembled WGS sequence"/>
</dbReference>
<dbReference type="SUPFAM" id="SSF51419">
    <property type="entry name" value="PLP-binding barrel"/>
    <property type="match status" value="1"/>
</dbReference>
<dbReference type="InterPro" id="IPR009006">
    <property type="entry name" value="Ala_racemase/Decarboxylase_C"/>
</dbReference>
<dbReference type="InterPro" id="IPR022653">
    <property type="entry name" value="De-COase2_pyr-phos_BS"/>
</dbReference>
<evidence type="ECO:0000256" key="6">
    <source>
        <dbReference type="ARBA" id="ARBA00034138"/>
    </source>
</evidence>
<dbReference type="PRINTS" id="PR01182">
    <property type="entry name" value="ORNDCRBXLASE"/>
</dbReference>
<evidence type="ECO:0000256" key="5">
    <source>
        <dbReference type="ARBA" id="ARBA00034115"/>
    </source>
</evidence>
<comment type="cofactor">
    <cofactor evidence="1">
        <name>pyridoxal 5'-phosphate</name>
        <dbReference type="ChEBI" id="CHEBI:597326"/>
    </cofactor>
</comment>
<dbReference type="InterPro" id="IPR000183">
    <property type="entry name" value="Orn/DAP/Arg_de-COase"/>
</dbReference>
<feature type="domain" description="Orn/DAP/Arg decarboxylase 2 N-terminal" evidence="8">
    <location>
        <begin position="26"/>
        <end position="258"/>
    </location>
</feature>
<dbReference type="PROSITE" id="PS00879">
    <property type="entry name" value="ODR_DC_2_2"/>
    <property type="match status" value="1"/>
</dbReference>
<evidence type="ECO:0000256" key="4">
    <source>
        <dbReference type="ARBA" id="ARBA00023239"/>
    </source>
</evidence>
<evidence type="ECO:0000313" key="10">
    <source>
        <dbReference type="Proteomes" id="UP001595711"/>
    </source>
</evidence>
<dbReference type="PROSITE" id="PS00878">
    <property type="entry name" value="ODR_DC_2_1"/>
    <property type="match status" value="1"/>
</dbReference>
<dbReference type="EC" id="4.1.1.17" evidence="6"/>
<accession>A0ABV7VHJ9</accession>
<dbReference type="PRINTS" id="PR01179">
    <property type="entry name" value="ODADCRBXLASE"/>
</dbReference>
<dbReference type="RefSeq" id="WP_379728663.1">
    <property type="nucleotide sequence ID" value="NZ_JBHRYJ010000003.1"/>
</dbReference>
<dbReference type="CDD" id="cd00622">
    <property type="entry name" value="PLPDE_III_ODC"/>
    <property type="match status" value="1"/>
</dbReference>
<evidence type="ECO:0000256" key="1">
    <source>
        <dbReference type="ARBA" id="ARBA00001933"/>
    </source>
</evidence>
<dbReference type="InterPro" id="IPR022657">
    <property type="entry name" value="De-COase2_CS"/>
</dbReference>
<keyword evidence="10" id="KW-1185">Reference proteome</keyword>
<dbReference type="InterPro" id="IPR002433">
    <property type="entry name" value="Orn_de-COase"/>
</dbReference>
<reference evidence="10" key="1">
    <citation type="journal article" date="2019" name="Int. J. Syst. Evol. Microbiol.">
        <title>The Global Catalogue of Microorganisms (GCM) 10K type strain sequencing project: providing services to taxonomists for standard genome sequencing and annotation.</title>
        <authorList>
            <consortium name="The Broad Institute Genomics Platform"/>
            <consortium name="The Broad Institute Genome Sequencing Center for Infectious Disease"/>
            <person name="Wu L."/>
            <person name="Ma J."/>
        </authorList>
    </citation>
    <scope>NUCLEOTIDE SEQUENCE [LARGE SCALE GENOMIC DNA]</scope>
    <source>
        <strain evidence="10">KCTC 42182</strain>
    </source>
</reference>
<gene>
    <name evidence="9" type="ORF">ACFOOQ_15030</name>
</gene>
<dbReference type="SUPFAM" id="SSF50621">
    <property type="entry name" value="Alanine racemase C-terminal domain-like"/>
    <property type="match status" value="1"/>
</dbReference>
<comment type="caution">
    <text evidence="9">The sequence shown here is derived from an EMBL/GenBank/DDBJ whole genome shotgun (WGS) entry which is preliminary data.</text>
</comment>
<sequence>MTPKQHKFLAETAETDPFVVVDLDIVEHNYRELKRLLPLARVFYAIKANPEPAIVGRLQKLGSNFDTASIGEINLCLAQGASPDRISFGNTIKKKTDIASAYAKGVRLFAFDSEIELEKLAAAAPGAQVFCRVLMECDGAEWPLSKKFGCSPRMASDLLVKARRMGLDPYGISFHVGSQQTDLGQWDKAVAQVAQMFSVLQEADVDLRMVNLGGGFPARYRSDVPMLEAYAQAITQAMTSHFGNNLPEIIIEPGRGLVGDAGVIQAEVVLISKKDYEDDRRWVYLDIGKFSGLAETMDEAIKYRFVTPRDGGPTGPVSLAGPSCDSADILYEKADYQLPLGLEVGDKILILSAGAYTTTYSSVGFNGFPPLKSYCI</sequence>
<dbReference type="PANTHER" id="PTHR11482:SF6">
    <property type="entry name" value="ORNITHINE DECARBOXYLASE 1-RELATED"/>
    <property type="match status" value="1"/>
</dbReference>
<evidence type="ECO:0000256" key="3">
    <source>
        <dbReference type="ARBA" id="ARBA00022898"/>
    </source>
</evidence>
<organism evidence="9 10">
    <name type="scientific">Ferrovibrio xuzhouensis</name>
    <dbReference type="NCBI Taxonomy" id="1576914"/>
    <lineage>
        <taxon>Bacteria</taxon>
        <taxon>Pseudomonadati</taxon>
        <taxon>Pseudomonadota</taxon>
        <taxon>Alphaproteobacteria</taxon>
        <taxon>Rhodospirillales</taxon>
        <taxon>Rhodospirillaceae</taxon>
        <taxon>Ferrovibrio</taxon>
    </lineage>
</organism>
<comment type="catalytic activity">
    <reaction evidence="7">
        <text>L-ornithine + H(+) = putrescine + CO2</text>
        <dbReference type="Rhea" id="RHEA:22964"/>
        <dbReference type="ChEBI" id="CHEBI:15378"/>
        <dbReference type="ChEBI" id="CHEBI:16526"/>
        <dbReference type="ChEBI" id="CHEBI:46911"/>
        <dbReference type="ChEBI" id="CHEBI:326268"/>
        <dbReference type="EC" id="4.1.1.17"/>
    </reaction>
</comment>
<dbReference type="EMBL" id="JBHRYJ010000003">
    <property type="protein sequence ID" value="MFC3676869.1"/>
    <property type="molecule type" value="Genomic_DNA"/>
</dbReference>
<protein>
    <recommendedName>
        <fullName evidence="6">ornithine decarboxylase</fullName>
        <ecNumber evidence="6">4.1.1.17</ecNumber>
    </recommendedName>
</protein>
<proteinExistence type="inferred from homology"/>
<dbReference type="PANTHER" id="PTHR11482">
    <property type="entry name" value="ARGININE/DIAMINOPIMELATE/ORNITHINE DECARBOXYLASE"/>
    <property type="match status" value="1"/>
</dbReference>
<comment type="similarity">
    <text evidence="2">Belongs to the Orn/Lys/Arg decarboxylase class-II family.</text>
</comment>
<dbReference type="InterPro" id="IPR022644">
    <property type="entry name" value="De-COase2_N"/>
</dbReference>